<protein>
    <submittedName>
        <fullName evidence="1">Glycosyl transferase family 2</fullName>
    </submittedName>
</protein>
<keyword evidence="1" id="KW-0808">Transferase</keyword>
<dbReference type="RefSeq" id="WP_142491970.1">
    <property type="nucleotide sequence ID" value="NZ_FXTO01000002.1"/>
</dbReference>
<dbReference type="EMBL" id="FXTO01000002">
    <property type="protein sequence ID" value="SMO43304.1"/>
    <property type="molecule type" value="Genomic_DNA"/>
</dbReference>
<proteinExistence type="predicted"/>
<dbReference type="OrthoDB" id="7203640at2"/>
<gene>
    <name evidence="1" type="ORF">SAMN06265173_102210</name>
</gene>
<evidence type="ECO:0000313" key="1">
    <source>
        <dbReference type="EMBL" id="SMO43304.1"/>
    </source>
</evidence>
<name>A0A521B875_9RHOB</name>
<sequence>MSAPKWGIVSTIKAPLVEIQTFCAHHLQLGAHRIYLYLDDPEQDGADSLSAHPKLRVQVCDEGYWNRHLGRRPAKHQPRQVENARHAYGRRVEVDWLTHIDVDEFLWPATPLPDQLAALPDDCIVARIRPAEALAATTPAPVTHFKRLTIDRAMRDQQSRRIYPTFGRHLNGGFLSHVQGKLIYRTGQPGLHAKIHNVFVGEQMNPGQQELTGTELLHMHAKSPKAFLAAFRYRLKSGSYRSELGPATQGGVTMHDLFSSIWQDSGEAGLLAFYNEVCTANPELLARLSAENLLSSHAMDLERKRQIHFPDA</sequence>
<keyword evidence="2" id="KW-1185">Reference proteome</keyword>
<evidence type="ECO:0000313" key="2">
    <source>
        <dbReference type="Proteomes" id="UP000316030"/>
    </source>
</evidence>
<dbReference type="Proteomes" id="UP000316030">
    <property type="component" value="Unassembled WGS sequence"/>
</dbReference>
<dbReference type="AlphaFoldDB" id="A0A521B875"/>
<organism evidence="1 2">
    <name type="scientific">Thalassovita litoralis</name>
    <dbReference type="NCBI Taxonomy" id="1010611"/>
    <lineage>
        <taxon>Bacteria</taxon>
        <taxon>Pseudomonadati</taxon>
        <taxon>Pseudomonadota</taxon>
        <taxon>Alphaproteobacteria</taxon>
        <taxon>Rhodobacterales</taxon>
        <taxon>Roseobacteraceae</taxon>
        <taxon>Thalassovita</taxon>
    </lineage>
</organism>
<reference evidence="1 2" key="1">
    <citation type="submission" date="2017-05" db="EMBL/GenBank/DDBJ databases">
        <authorList>
            <person name="Varghese N."/>
            <person name="Submissions S."/>
        </authorList>
    </citation>
    <scope>NUCLEOTIDE SEQUENCE [LARGE SCALE GENOMIC DNA]</scope>
    <source>
        <strain evidence="1 2">DSM 29506</strain>
    </source>
</reference>
<accession>A0A521B875</accession>
<dbReference type="GO" id="GO:0016740">
    <property type="term" value="F:transferase activity"/>
    <property type="evidence" value="ECO:0007669"/>
    <property type="project" value="UniProtKB-KW"/>
</dbReference>
<dbReference type="Pfam" id="PF13704">
    <property type="entry name" value="Glyco_tranf_2_4"/>
    <property type="match status" value="1"/>
</dbReference>